<name>A0A7T8QUM4_CALRO</name>
<sequence>MCQMKRLTAFPITVDHIPTSISAEHHAGVQNSSAAAAGCGFKIKHLLAGRIS</sequence>
<organism evidence="1 2">
    <name type="scientific">Caligus rogercresseyi</name>
    <name type="common">Sea louse</name>
    <dbReference type="NCBI Taxonomy" id="217165"/>
    <lineage>
        <taxon>Eukaryota</taxon>
        <taxon>Metazoa</taxon>
        <taxon>Ecdysozoa</taxon>
        <taxon>Arthropoda</taxon>
        <taxon>Crustacea</taxon>
        <taxon>Multicrustacea</taxon>
        <taxon>Hexanauplia</taxon>
        <taxon>Copepoda</taxon>
        <taxon>Siphonostomatoida</taxon>
        <taxon>Caligidae</taxon>
        <taxon>Caligus</taxon>
    </lineage>
</organism>
<dbReference type="Proteomes" id="UP000595437">
    <property type="component" value="Chromosome 1"/>
</dbReference>
<dbReference type="AlphaFoldDB" id="A0A7T8QUM4"/>
<evidence type="ECO:0000313" key="2">
    <source>
        <dbReference type="Proteomes" id="UP000595437"/>
    </source>
</evidence>
<dbReference type="EMBL" id="CP045890">
    <property type="protein sequence ID" value="QQP55684.1"/>
    <property type="molecule type" value="Genomic_DNA"/>
</dbReference>
<keyword evidence="2" id="KW-1185">Reference proteome</keyword>
<reference evidence="2" key="1">
    <citation type="submission" date="2021-01" db="EMBL/GenBank/DDBJ databases">
        <title>Caligus Genome Assembly.</title>
        <authorList>
            <person name="Gallardo-Escarate C."/>
        </authorList>
    </citation>
    <scope>NUCLEOTIDE SEQUENCE [LARGE SCALE GENOMIC DNA]</scope>
</reference>
<proteinExistence type="predicted"/>
<evidence type="ECO:0000313" key="1">
    <source>
        <dbReference type="EMBL" id="QQP55684.1"/>
    </source>
</evidence>
<accession>A0A7T8QUM4</accession>
<protein>
    <submittedName>
        <fullName evidence="1">Uncharacterized protein</fullName>
    </submittedName>
</protein>
<gene>
    <name evidence="1" type="ORF">FKW44_000107</name>
</gene>